<keyword evidence="2" id="KW-0964">Secreted</keyword>
<dbReference type="AlphaFoldDB" id="A0A9K3HYS4"/>
<reference evidence="7" key="2">
    <citation type="submission" date="2020-06" db="EMBL/GenBank/DDBJ databases">
        <title>Helianthus annuus Genome sequencing and assembly Release 2.</title>
        <authorList>
            <person name="Gouzy J."/>
            <person name="Langlade N."/>
            <person name="Munos S."/>
        </authorList>
    </citation>
    <scope>NUCLEOTIDE SEQUENCE</scope>
    <source>
        <tissue evidence="7">Leaves</tissue>
    </source>
</reference>
<keyword evidence="6" id="KW-0472">Membrane</keyword>
<feature type="transmembrane region" description="Helical" evidence="6">
    <location>
        <begin position="20"/>
        <end position="40"/>
    </location>
</feature>
<dbReference type="SUPFAM" id="SSF52058">
    <property type="entry name" value="L domain-like"/>
    <property type="match status" value="1"/>
</dbReference>
<dbReference type="OrthoDB" id="676979at2759"/>
<dbReference type="Pfam" id="PF13855">
    <property type="entry name" value="LRR_8"/>
    <property type="match status" value="1"/>
</dbReference>
<organism evidence="7 8">
    <name type="scientific">Helianthus annuus</name>
    <name type="common">Common sunflower</name>
    <dbReference type="NCBI Taxonomy" id="4232"/>
    <lineage>
        <taxon>Eukaryota</taxon>
        <taxon>Viridiplantae</taxon>
        <taxon>Streptophyta</taxon>
        <taxon>Embryophyta</taxon>
        <taxon>Tracheophyta</taxon>
        <taxon>Spermatophyta</taxon>
        <taxon>Magnoliopsida</taxon>
        <taxon>eudicotyledons</taxon>
        <taxon>Gunneridae</taxon>
        <taxon>Pentapetalae</taxon>
        <taxon>asterids</taxon>
        <taxon>campanulids</taxon>
        <taxon>Asterales</taxon>
        <taxon>Asteraceae</taxon>
        <taxon>Asteroideae</taxon>
        <taxon>Heliantheae alliance</taxon>
        <taxon>Heliantheae</taxon>
        <taxon>Helianthus</taxon>
    </lineage>
</organism>
<dbReference type="PANTHER" id="PTHR32093">
    <property type="entry name" value="LEUCINE-RICH REPEAT EXTENSIN-LIKE PROTEIN 3-RELATED"/>
    <property type="match status" value="1"/>
</dbReference>
<evidence type="ECO:0000256" key="5">
    <source>
        <dbReference type="SAM" id="MobiDB-lite"/>
    </source>
</evidence>
<keyword evidence="8" id="KW-1185">Reference proteome</keyword>
<evidence type="ECO:0000313" key="8">
    <source>
        <dbReference type="Proteomes" id="UP000215914"/>
    </source>
</evidence>
<sequence length="443" mass="49242">MHRCPNPFTTFKTPWSLSLSNPMGGINTFFLFIFLTLFLVGNGEQDAQIKALQTTVGSSLATADGFQSVLIRRAYKTIQAFKKKITYDPKNITKTWRGKNICRDYKGFLCDVRPDVNQTAIAGVKFNNYNFNGPNLTLTELITGLPDIVFFHANSNNFTGSIPTNLNKLKYFFELDLSNNNFSGRFPTEVLRANKLLFLDLRFNTFVGTVPSQVFGLKVDLLFINNNNFIQRLPANLGNTTALYLTLANNKFIGGIPPSIGQASNTLLEVLFLNNRLNGCLPYEIGFLKKATVFDVGFNRLHGPIPRSFQCLRKMELLNLAHNRFSGVVPEAVCSLPNLSNFTLSYNFFTQVGPQCRKLIKKGILNVDRNCISGLPYQRRRAVCSRFFATSQSCPNARSLTLVPCRQGLSDGELASSDIESTAPSPAPAQAPRRGSYGALSPH</sequence>
<dbReference type="PANTHER" id="PTHR32093:SF131">
    <property type="entry name" value="LEUCINE-RICH REPEAT-CONTAINING N-TERMINAL PLANT-TYPE DOMAIN-CONTAINING PROTEIN"/>
    <property type="match status" value="1"/>
</dbReference>
<evidence type="ECO:0000313" key="7">
    <source>
        <dbReference type="EMBL" id="KAF5786956.1"/>
    </source>
</evidence>
<keyword evidence="6" id="KW-0812">Transmembrane</keyword>
<dbReference type="InterPro" id="IPR051582">
    <property type="entry name" value="LRR_extensin-like_regulator"/>
</dbReference>
<dbReference type="Gene3D" id="3.80.10.10">
    <property type="entry name" value="Ribonuclease Inhibitor"/>
    <property type="match status" value="3"/>
</dbReference>
<accession>A0A9K3HYS4</accession>
<dbReference type="EMBL" id="MNCJ02000325">
    <property type="protein sequence ID" value="KAF5786956.1"/>
    <property type="molecule type" value="Genomic_DNA"/>
</dbReference>
<evidence type="ECO:0000256" key="1">
    <source>
        <dbReference type="ARBA" id="ARBA00004613"/>
    </source>
</evidence>
<evidence type="ECO:0000256" key="6">
    <source>
        <dbReference type="SAM" id="Phobius"/>
    </source>
</evidence>
<comment type="caution">
    <text evidence="7">The sequence shown here is derived from an EMBL/GenBank/DDBJ whole genome shotgun (WGS) entry which is preliminary data.</text>
</comment>
<name>A0A9K3HYS4_HELAN</name>
<dbReference type="Proteomes" id="UP000215914">
    <property type="component" value="Unassembled WGS sequence"/>
</dbReference>
<comment type="subcellular location">
    <subcellularLocation>
        <location evidence="1">Secreted</location>
    </subcellularLocation>
</comment>
<feature type="region of interest" description="Disordered" evidence="5">
    <location>
        <begin position="414"/>
        <end position="443"/>
    </location>
</feature>
<protein>
    <submittedName>
        <fullName evidence="7">Leucine-rich repeat domain superfamily</fullName>
    </submittedName>
</protein>
<dbReference type="InterPro" id="IPR001611">
    <property type="entry name" value="Leu-rich_rpt"/>
</dbReference>
<proteinExistence type="predicted"/>
<gene>
    <name evidence="7" type="ORF">HanXRQr2_Chr10g0447361</name>
</gene>
<reference evidence="7" key="1">
    <citation type="journal article" date="2017" name="Nature">
        <title>The sunflower genome provides insights into oil metabolism, flowering and Asterid evolution.</title>
        <authorList>
            <person name="Badouin H."/>
            <person name="Gouzy J."/>
            <person name="Grassa C.J."/>
            <person name="Murat F."/>
            <person name="Staton S.E."/>
            <person name="Cottret L."/>
            <person name="Lelandais-Briere C."/>
            <person name="Owens G.L."/>
            <person name="Carrere S."/>
            <person name="Mayjonade B."/>
            <person name="Legrand L."/>
            <person name="Gill N."/>
            <person name="Kane N.C."/>
            <person name="Bowers J.E."/>
            <person name="Hubner S."/>
            <person name="Bellec A."/>
            <person name="Berard A."/>
            <person name="Berges H."/>
            <person name="Blanchet N."/>
            <person name="Boniface M.C."/>
            <person name="Brunel D."/>
            <person name="Catrice O."/>
            <person name="Chaidir N."/>
            <person name="Claudel C."/>
            <person name="Donnadieu C."/>
            <person name="Faraut T."/>
            <person name="Fievet G."/>
            <person name="Helmstetter N."/>
            <person name="King M."/>
            <person name="Knapp S.J."/>
            <person name="Lai Z."/>
            <person name="Le Paslier M.C."/>
            <person name="Lippi Y."/>
            <person name="Lorenzon L."/>
            <person name="Mandel J.R."/>
            <person name="Marage G."/>
            <person name="Marchand G."/>
            <person name="Marquand E."/>
            <person name="Bret-Mestries E."/>
            <person name="Morien E."/>
            <person name="Nambeesan S."/>
            <person name="Nguyen T."/>
            <person name="Pegot-Espagnet P."/>
            <person name="Pouilly N."/>
            <person name="Raftis F."/>
            <person name="Sallet E."/>
            <person name="Schiex T."/>
            <person name="Thomas J."/>
            <person name="Vandecasteele C."/>
            <person name="Vares D."/>
            <person name="Vear F."/>
            <person name="Vautrin S."/>
            <person name="Crespi M."/>
            <person name="Mangin B."/>
            <person name="Burke J.M."/>
            <person name="Salse J."/>
            <person name="Munos S."/>
            <person name="Vincourt P."/>
            <person name="Rieseberg L.H."/>
            <person name="Langlade N.B."/>
        </authorList>
    </citation>
    <scope>NUCLEOTIDE SEQUENCE</scope>
    <source>
        <tissue evidence="7">Leaves</tissue>
    </source>
</reference>
<dbReference type="Pfam" id="PF00560">
    <property type="entry name" value="LRR_1"/>
    <property type="match status" value="1"/>
</dbReference>
<keyword evidence="3" id="KW-0732">Signal</keyword>
<evidence type="ECO:0000256" key="4">
    <source>
        <dbReference type="ARBA" id="ARBA00022737"/>
    </source>
</evidence>
<evidence type="ECO:0000256" key="3">
    <source>
        <dbReference type="ARBA" id="ARBA00022729"/>
    </source>
</evidence>
<keyword evidence="6" id="KW-1133">Transmembrane helix</keyword>
<dbReference type="GO" id="GO:0005576">
    <property type="term" value="C:extracellular region"/>
    <property type="evidence" value="ECO:0007669"/>
    <property type="project" value="UniProtKB-SubCell"/>
</dbReference>
<keyword evidence="4" id="KW-0677">Repeat</keyword>
<evidence type="ECO:0000256" key="2">
    <source>
        <dbReference type="ARBA" id="ARBA00022525"/>
    </source>
</evidence>
<dbReference type="Gramene" id="mRNA:HanXRQr2_Chr10g0447361">
    <property type="protein sequence ID" value="CDS:HanXRQr2_Chr10g0447361.1"/>
    <property type="gene ID" value="HanXRQr2_Chr10g0447361"/>
</dbReference>
<dbReference type="InterPro" id="IPR032675">
    <property type="entry name" value="LRR_dom_sf"/>
</dbReference>